<gene>
    <name evidence="3" type="ORF">SAMN05216290_0704</name>
</gene>
<dbReference type="Proteomes" id="UP000199437">
    <property type="component" value="Unassembled WGS sequence"/>
</dbReference>
<keyword evidence="1" id="KW-0472">Membrane</keyword>
<keyword evidence="1" id="KW-0812">Transmembrane</keyword>
<reference evidence="4" key="1">
    <citation type="submission" date="2016-10" db="EMBL/GenBank/DDBJ databases">
        <authorList>
            <person name="Varghese N."/>
            <person name="Submissions S."/>
        </authorList>
    </citation>
    <scope>NUCLEOTIDE SEQUENCE [LARGE SCALE GENOMIC DNA]</scope>
    <source>
        <strain evidence="4">CGMCC 1.12402</strain>
    </source>
</reference>
<keyword evidence="1" id="KW-1133">Transmembrane helix</keyword>
<dbReference type="GeneID" id="99985446"/>
<dbReference type="OrthoDB" id="9792992at2"/>
<evidence type="ECO:0000259" key="2">
    <source>
        <dbReference type="Pfam" id="PF06580"/>
    </source>
</evidence>
<dbReference type="InterPro" id="IPR010559">
    <property type="entry name" value="Sig_transdc_His_kin_internal"/>
</dbReference>
<dbReference type="Pfam" id="PF06580">
    <property type="entry name" value="His_kinase"/>
    <property type="match status" value="1"/>
</dbReference>
<dbReference type="GO" id="GO:0000155">
    <property type="term" value="F:phosphorelay sensor kinase activity"/>
    <property type="evidence" value="ECO:0007669"/>
    <property type="project" value="InterPro"/>
</dbReference>
<dbReference type="InterPro" id="IPR050640">
    <property type="entry name" value="Bact_2-comp_sensor_kinase"/>
</dbReference>
<feature type="transmembrane region" description="Helical" evidence="1">
    <location>
        <begin position="86"/>
        <end position="106"/>
    </location>
</feature>
<feature type="transmembrane region" description="Helical" evidence="1">
    <location>
        <begin position="126"/>
        <end position="154"/>
    </location>
</feature>
<feature type="transmembrane region" description="Helical" evidence="1">
    <location>
        <begin position="249"/>
        <end position="273"/>
    </location>
</feature>
<feature type="transmembrane region" description="Helical" evidence="1">
    <location>
        <begin position="279"/>
        <end position="298"/>
    </location>
</feature>
<dbReference type="STRING" id="1267423.SAMN05216290_0704"/>
<dbReference type="RefSeq" id="WP_090256994.1">
    <property type="nucleotide sequence ID" value="NZ_FOIR01000001.1"/>
</dbReference>
<proteinExistence type="predicted"/>
<evidence type="ECO:0000313" key="3">
    <source>
        <dbReference type="EMBL" id="SEV92259.1"/>
    </source>
</evidence>
<evidence type="ECO:0000313" key="4">
    <source>
        <dbReference type="Proteomes" id="UP000199437"/>
    </source>
</evidence>
<dbReference type="PANTHER" id="PTHR34220:SF7">
    <property type="entry name" value="SENSOR HISTIDINE KINASE YPDA"/>
    <property type="match status" value="1"/>
</dbReference>
<name>A0A1I0MU62_9BACT</name>
<evidence type="ECO:0000256" key="1">
    <source>
        <dbReference type="SAM" id="Phobius"/>
    </source>
</evidence>
<feature type="transmembrane region" description="Helical" evidence="1">
    <location>
        <begin position="202"/>
        <end position="228"/>
    </location>
</feature>
<dbReference type="AlphaFoldDB" id="A0A1I0MU62"/>
<feature type="transmembrane region" description="Helical" evidence="1">
    <location>
        <begin position="7"/>
        <end position="26"/>
    </location>
</feature>
<keyword evidence="3" id="KW-0418">Kinase</keyword>
<keyword evidence="3" id="KW-0808">Transferase</keyword>
<keyword evidence="4" id="KW-1185">Reference proteome</keyword>
<protein>
    <submittedName>
        <fullName evidence="3">Histidine kinase</fullName>
    </submittedName>
</protein>
<dbReference type="PANTHER" id="PTHR34220">
    <property type="entry name" value="SENSOR HISTIDINE KINASE YPDA"/>
    <property type="match status" value="1"/>
</dbReference>
<dbReference type="Gene3D" id="3.30.565.10">
    <property type="entry name" value="Histidine kinase-like ATPase, C-terminal domain"/>
    <property type="match status" value="1"/>
</dbReference>
<feature type="transmembrane region" description="Helical" evidence="1">
    <location>
        <begin position="55"/>
        <end position="74"/>
    </location>
</feature>
<feature type="transmembrane region" description="Helical" evidence="1">
    <location>
        <begin position="174"/>
        <end position="190"/>
    </location>
</feature>
<dbReference type="EMBL" id="FOIR01000001">
    <property type="protein sequence ID" value="SEV92259.1"/>
    <property type="molecule type" value="Genomic_DNA"/>
</dbReference>
<dbReference type="GO" id="GO:0016020">
    <property type="term" value="C:membrane"/>
    <property type="evidence" value="ECO:0007669"/>
    <property type="project" value="InterPro"/>
</dbReference>
<dbReference type="SUPFAM" id="SSF55874">
    <property type="entry name" value="ATPase domain of HSP90 chaperone/DNA topoisomerase II/histidine kinase"/>
    <property type="match status" value="1"/>
</dbReference>
<sequence length="506" mass="56396">MKNLIPISIVVSIFLFAVAIGIILQVNQGHYFVEAAVKDGYAEIDARQLYINTNIAKSISAALLLVLFFVGARTTKRLFQVGQLKFALPIFLLYLMFYSSVCTMTHELLNTSFSFSILKSQAPTYVPAQAIISAIYYSIIGLAGLLASTTYTIIKCSKKVKGISLKALGSKFRAINFSSNFTLFLVIYIIRNPNFSISFGTIGLLTSMVIFSILSSKAGSLVLISFLSKGQLTFSKPIERISQAILSSFGIYSVGFLLFVLSFSFDSAFFSALETFPSTILLLFIIIVIAGLIAIALWKYNIAGVRTEAALSTAKSELSFLKSQINPHFLFNSLNSIYGIALAEKSPKTADGVQKLSEMMRFMLKENTQEKISLNKEIEYIHNYIDLQSLRLDTNKHVQLNVSIEQPCDGNISPMLLIPMIENAFKHGVSIDKPSFIDIALKCNEHYVSLNVKNSNHHKEKTAAEESGIGLENVRKRLELLYPEKHLFQVYENEETYEAFIKIELA</sequence>
<accession>A0A1I0MU62</accession>
<organism evidence="3 4">
    <name type="scientific">Roseivirga pacifica</name>
    <dbReference type="NCBI Taxonomy" id="1267423"/>
    <lineage>
        <taxon>Bacteria</taxon>
        <taxon>Pseudomonadati</taxon>
        <taxon>Bacteroidota</taxon>
        <taxon>Cytophagia</taxon>
        <taxon>Cytophagales</taxon>
        <taxon>Roseivirgaceae</taxon>
        <taxon>Roseivirga</taxon>
    </lineage>
</organism>
<feature type="domain" description="Signal transduction histidine kinase internal region" evidence="2">
    <location>
        <begin position="317"/>
        <end position="393"/>
    </location>
</feature>
<dbReference type="InterPro" id="IPR036890">
    <property type="entry name" value="HATPase_C_sf"/>
</dbReference>